<dbReference type="KEGG" id="pnd:Pla175_11850"/>
<proteinExistence type="predicted"/>
<evidence type="ECO:0000256" key="1">
    <source>
        <dbReference type="SAM" id="MobiDB-lite"/>
    </source>
</evidence>
<protein>
    <submittedName>
        <fullName evidence="2">Uncharacterized protein</fullName>
    </submittedName>
</protein>
<organism evidence="2 3">
    <name type="scientific">Pirellulimonas nuda</name>
    <dbReference type="NCBI Taxonomy" id="2528009"/>
    <lineage>
        <taxon>Bacteria</taxon>
        <taxon>Pseudomonadati</taxon>
        <taxon>Planctomycetota</taxon>
        <taxon>Planctomycetia</taxon>
        <taxon>Pirellulales</taxon>
        <taxon>Lacipirellulaceae</taxon>
        <taxon>Pirellulimonas</taxon>
    </lineage>
</organism>
<gene>
    <name evidence="2" type="ORF">Pla175_11850</name>
</gene>
<keyword evidence="3" id="KW-1185">Reference proteome</keyword>
<evidence type="ECO:0000313" key="3">
    <source>
        <dbReference type="Proteomes" id="UP000317429"/>
    </source>
</evidence>
<evidence type="ECO:0000313" key="2">
    <source>
        <dbReference type="EMBL" id="QDU87818.1"/>
    </source>
</evidence>
<dbReference type="EMBL" id="CP036291">
    <property type="protein sequence ID" value="QDU87818.1"/>
    <property type="molecule type" value="Genomic_DNA"/>
</dbReference>
<sequence length="67" mass="7114">MVRRTELAVLDRWLASALLVVVTAAAPLGCGGDQQKFQMPTDPTPLPDPGDRIAPGGTPSTSRPMER</sequence>
<dbReference type="RefSeq" id="WP_145282067.1">
    <property type="nucleotide sequence ID" value="NZ_CP036291.1"/>
</dbReference>
<reference evidence="2 3" key="1">
    <citation type="submission" date="2019-02" db="EMBL/GenBank/DDBJ databases">
        <title>Deep-cultivation of Planctomycetes and their phenomic and genomic characterization uncovers novel biology.</title>
        <authorList>
            <person name="Wiegand S."/>
            <person name="Jogler M."/>
            <person name="Boedeker C."/>
            <person name="Pinto D."/>
            <person name="Vollmers J."/>
            <person name="Rivas-Marin E."/>
            <person name="Kohn T."/>
            <person name="Peeters S.H."/>
            <person name="Heuer A."/>
            <person name="Rast P."/>
            <person name="Oberbeckmann S."/>
            <person name="Bunk B."/>
            <person name="Jeske O."/>
            <person name="Meyerdierks A."/>
            <person name="Storesund J.E."/>
            <person name="Kallscheuer N."/>
            <person name="Luecker S."/>
            <person name="Lage O.M."/>
            <person name="Pohl T."/>
            <person name="Merkel B.J."/>
            <person name="Hornburger P."/>
            <person name="Mueller R.-W."/>
            <person name="Bruemmer F."/>
            <person name="Labrenz M."/>
            <person name="Spormann A.M."/>
            <person name="Op den Camp H."/>
            <person name="Overmann J."/>
            <person name="Amann R."/>
            <person name="Jetten M.S.M."/>
            <person name="Mascher T."/>
            <person name="Medema M.H."/>
            <person name="Devos D.P."/>
            <person name="Kaster A.-K."/>
            <person name="Ovreas L."/>
            <person name="Rohde M."/>
            <person name="Galperin M.Y."/>
            <person name="Jogler C."/>
        </authorList>
    </citation>
    <scope>NUCLEOTIDE SEQUENCE [LARGE SCALE GENOMIC DNA]</scope>
    <source>
        <strain evidence="2 3">Pla175</strain>
    </source>
</reference>
<dbReference type="AlphaFoldDB" id="A0A518D8L5"/>
<name>A0A518D8L5_9BACT</name>
<dbReference type="Proteomes" id="UP000317429">
    <property type="component" value="Chromosome"/>
</dbReference>
<accession>A0A518D8L5</accession>
<feature type="region of interest" description="Disordered" evidence="1">
    <location>
        <begin position="30"/>
        <end position="67"/>
    </location>
</feature>
<feature type="compositionally biased region" description="Polar residues" evidence="1">
    <location>
        <begin position="58"/>
        <end position="67"/>
    </location>
</feature>